<sequence>MDTMKSQQILDANITPSAKKLKLKRGRLLQMDNDSKHTSKSTIDEKEQAEGSGWRPPGSEPSSLTDYVEGTYPDAGTSEQNVQFLHNCNMRVISLARTSWIRGEGGCSHSSDMRTPAAVLSMLFRATTYPNVARSLCPRLVASPDQHRCVHVSPALSAKSLLHKFSAKSKKKPWYDSPSISRPNYKPHGLMSLMKVQQKENRGPNARIKILNSILYKALTGLLSTAESL</sequence>
<accession>A0ABN9LCK0</accession>
<comment type="caution">
    <text evidence="2">The sequence shown here is derived from an EMBL/GenBank/DDBJ whole genome shotgun (WGS) entry which is preliminary data.</text>
</comment>
<protein>
    <submittedName>
        <fullName evidence="2">Uncharacterized protein</fullName>
    </submittedName>
</protein>
<feature type="region of interest" description="Disordered" evidence="1">
    <location>
        <begin position="23"/>
        <end position="66"/>
    </location>
</feature>
<evidence type="ECO:0000313" key="2">
    <source>
        <dbReference type="EMBL" id="CAJ0938689.1"/>
    </source>
</evidence>
<dbReference type="Proteomes" id="UP001176940">
    <property type="component" value="Unassembled WGS sequence"/>
</dbReference>
<organism evidence="2 3">
    <name type="scientific">Ranitomeya imitator</name>
    <name type="common">mimic poison frog</name>
    <dbReference type="NCBI Taxonomy" id="111125"/>
    <lineage>
        <taxon>Eukaryota</taxon>
        <taxon>Metazoa</taxon>
        <taxon>Chordata</taxon>
        <taxon>Craniata</taxon>
        <taxon>Vertebrata</taxon>
        <taxon>Euteleostomi</taxon>
        <taxon>Amphibia</taxon>
        <taxon>Batrachia</taxon>
        <taxon>Anura</taxon>
        <taxon>Neobatrachia</taxon>
        <taxon>Hyloidea</taxon>
        <taxon>Dendrobatidae</taxon>
        <taxon>Dendrobatinae</taxon>
        <taxon>Ranitomeya</taxon>
    </lineage>
</organism>
<evidence type="ECO:0000313" key="3">
    <source>
        <dbReference type="Proteomes" id="UP001176940"/>
    </source>
</evidence>
<proteinExistence type="predicted"/>
<dbReference type="PANTHER" id="PTHR14725:SF0">
    <property type="entry name" value="RIBOSOME-BINDING FACTOR A, MITOCHONDRIAL-RELATED"/>
    <property type="match status" value="1"/>
</dbReference>
<gene>
    <name evidence="2" type="ORF">RIMI_LOCUS7738180</name>
</gene>
<evidence type="ECO:0000256" key="1">
    <source>
        <dbReference type="SAM" id="MobiDB-lite"/>
    </source>
</evidence>
<feature type="compositionally biased region" description="Basic and acidic residues" evidence="1">
    <location>
        <begin position="33"/>
        <end position="49"/>
    </location>
</feature>
<dbReference type="PANTHER" id="PTHR14725">
    <property type="entry name" value="RIBOSOME-BINDING FACTOR A, MITOCHONDRIAL-RELATED"/>
    <property type="match status" value="1"/>
</dbReference>
<dbReference type="EMBL" id="CAUEEQ010014857">
    <property type="protein sequence ID" value="CAJ0938689.1"/>
    <property type="molecule type" value="Genomic_DNA"/>
</dbReference>
<dbReference type="InterPro" id="IPR039212">
    <property type="entry name" value="RBFA_mitochondrial"/>
</dbReference>
<name>A0ABN9LCK0_9NEOB</name>
<keyword evidence="3" id="KW-1185">Reference proteome</keyword>
<dbReference type="InterPro" id="IPR036397">
    <property type="entry name" value="RNaseH_sf"/>
</dbReference>
<reference evidence="2" key="1">
    <citation type="submission" date="2023-07" db="EMBL/GenBank/DDBJ databases">
        <authorList>
            <person name="Stuckert A."/>
        </authorList>
    </citation>
    <scope>NUCLEOTIDE SEQUENCE</scope>
</reference>
<dbReference type="Gene3D" id="3.30.420.10">
    <property type="entry name" value="Ribonuclease H-like superfamily/Ribonuclease H"/>
    <property type="match status" value="1"/>
</dbReference>